<dbReference type="EMBL" id="CP041185">
    <property type="protein sequence ID" value="QDG69472.1"/>
    <property type="molecule type" value="Genomic_DNA"/>
</dbReference>
<dbReference type="Pfam" id="PF04972">
    <property type="entry name" value="BON"/>
    <property type="match status" value="2"/>
</dbReference>
<dbReference type="Gene3D" id="3.30.1340.30">
    <property type="match status" value="2"/>
</dbReference>
<gene>
    <name evidence="2" type="ORF">FJQ89_02865</name>
</gene>
<dbReference type="Gene3D" id="3.90.1200.10">
    <property type="match status" value="1"/>
</dbReference>
<proteinExistence type="predicted"/>
<reference evidence="2 3" key="1">
    <citation type="submission" date="2019-06" db="EMBL/GenBank/DDBJ databases">
        <title>Complete genome sequence of Janthinobacterium sp. SNU WT3 isolated from diseased rainbow trout.</title>
        <authorList>
            <person name="Oh W.T."/>
            <person name="Park S.C."/>
        </authorList>
    </citation>
    <scope>NUCLEOTIDE SEQUENCE [LARGE SCALE GENOMIC DNA]</scope>
    <source>
        <strain evidence="2 3">SNU WT3</strain>
    </source>
</reference>
<protein>
    <submittedName>
        <fullName evidence="2">BON domain-containing protein</fullName>
    </submittedName>
</protein>
<dbReference type="SUPFAM" id="SSF56112">
    <property type="entry name" value="Protein kinase-like (PK-like)"/>
    <property type="match status" value="1"/>
</dbReference>
<dbReference type="AlphaFoldDB" id="A0A4Y6R940"/>
<dbReference type="PANTHER" id="PTHR43883">
    <property type="entry name" value="SLR0207 PROTEIN"/>
    <property type="match status" value="1"/>
</dbReference>
<organism evidence="2 3">
    <name type="scientific">Janthinobacterium tructae</name>
    <dbReference type="NCBI Taxonomy" id="2590869"/>
    <lineage>
        <taxon>Bacteria</taxon>
        <taxon>Pseudomonadati</taxon>
        <taxon>Pseudomonadota</taxon>
        <taxon>Betaproteobacteria</taxon>
        <taxon>Burkholderiales</taxon>
        <taxon>Oxalobacteraceae</taxon>
        <taxon>Janthinobacterium</taxon>
    </lineage>
</organism>
<dbReference type="InterPro" id="IPR011009">
    <property type="entry name" value="Kinase-like_dom_sf"/>
</dbReference>
<dbReference type="InterPro" id="IPR027417">
    <property type="entry name" value="P-loop_NTPase"/>
</dbReference>
<dbReference type="InterPro" id="IPR002575">
    <property type="entry name" value="Aminoglycoside_PTrfase"/>
</dbReference>
<feature type="domain" description="BON" evidence="1">
    <location>
        <begin position="21"/>
        <end position="89"/>
    </location>
</feature>
<dbReference type="Pfam" id="PF13671">
    <property type="entry name" value="AAA_33"/>
    <property type="match status" value="1"/>
</dbReference>
<dbReference type="KEGG" id="jas:FJQ89_02865"/>
<dbReference type="SUPFAM" id="SSF52540">
    <property type="entry name" value="P-loop containing nucleoside triphosphate hydrolases"/>
    <property type="match status" value="1"/>
</dbReference>
<evidence type="ECO:0000313" key="2">
    <source>
        <dbReference type="EMBL" id="QDG69472.1"/>
    </source>
</evidence>
<dbReference type="OrthoDB" id="9810277at2"/>
<keyword evidence="3" id="KW-1185">Reference proteome</keyword>
<evidence type="ECO:0000259" key="1">
    <source>
        <dbReference type="PROSITE" id="PS50914"/>
    </source>
</evidence>
<name>A0A4Y6R940_9BURK</name>
<accession>A0A4Y6R940</accession>
<dbReference type="PANTHER" id="PTHR43883:SF1">
    <property type="entry name" value="GLUCONOKINASE"/>
    <property type="match status" value="1"/>
</dbReference>
<dbReference type="InterPro" id="IPR052732">
    <property type="entry name" value="Cell-binding_unc_protein"/>
</dbReference>
<dbReference type="Pfam" id="PF01636">
    <property type="entry name" value="APH"/>
    <property type="match status" value="1"/>
</dbReference>
<evidence type="ECO:0000313" key="3">
    <source>
        <dbReference type="Proteomes" id="UP000316665"/>
    </source>
</evidence>
<sequence>MHCKTMRSVRGARPEEESMLNDVEVRRNVEHELSCVAQIESPAVVVSVHHGVVTLSGLVHDFVGKIRAGRCATGVAGVAGVLNKIEVALVGQERSNADLARAAVAAVKAQLPSSADAITVAAQDGTLRLEGTLGWNYQRKRAEEAVYALRGVRGVENRIALEHAGPAGEIRWKRRLPSHMNGVIRAVRQNAAAQPVPVRAGGHAAGRKGTLPPLAQGPMPAAQSEQQWPDTGQGIEKHAVSRQTRLLHRLARRLESDDARVRLIVTDISRIMLVGDLAYKFKKALQRDVLDYSTLSARRYACEEELRLNRRLAPELYLGLASITGTRACPAIDGDGPVLEYAVRMRRFDQSALWQERLNAGQLGADEVSALALLLADFHAGAARATPESPWGNGALIVARTQEDVAGIAAVLDNTRQRAMLDEIAAWLTRQEQALAPLFARRKADGWVRECHGDLHCGNILTLAGQVRIFDGIEFNTALRWIDVAQDLAFAWMDLQCQGRRGLAARLLNDYLERCGDYGSLALLPYYRVQRALVRCKVFLLRSLAGSRGRSAALLQAQRYLAFAHACIIPAAPALLIACGLAGSGKSWLSNALVEPLEVVRLRSDVERKRLFAGPAGTGTKALPAQGIYDQAANVATYRRLARLAQQGLAAGFVMVVDATFLERRRRLALRALARHSQVPFLLLHVDAPLPVLASRLAARARAGTDPSDADMAVLACQMERWAKQGLRPDEAADVIEIANGADFGAEALASVLAQVRQALQRRAAASEPHLNTT</sequence>
<dbReference type="Proteomes" id="UP000316665">
    <property type="component" value="Chromosome"/>
</dbReference>
<dbReference type="InterPro" id="IPR007055">
    <property type="entry name" value="BON_dom"/>
</dbReference>
<dbReference type="PROSITE" id="PS50914">
    <property type="entry name" value="BON"/>
    <property type="match status" value="2"/>
</dbReference>
<feature type="domain" description="BON" evidence="1">
    <location>
        <begin position="95"/>
        <end position="163"/>
    </location>
</feature>
<dbReference type="Gene3D" id="3.40.50.300">
    <property type="entry name" value="P-loop containing nucleotide triphosphate hydrolases"/>
    <property type="match status" value="1"/>
</dbReference>